<keyword evidence="2" id="KW-0677">Repeat</keyword>
<feature type="compositionally biased region" description="Low complexity" evidence="3">
    <location>
        <begin position="2067"/>
        <end position="2080"/>
    </location>
</feature>
<dbReference type="PANTHER" id="PTHR13817">
    <property type="entry name" value="TITIN"/>
    <property type="match status" value="1"/>
</dbReference>
<dbReference type="InterPro" id="IPR050964">
    <property type="entry name" value="Striated_Muscle_Regulatory"/>
</dbReference>
<evidence type="ECO:0000256" key="3">
    <source>
        <dbReference type="SAM" id="MobiDB-lite"/>
    </source>
</evidence>
<dbReference type="Pfam" id="PF12733">
    <property type="entry name" value="Cadherin-like"/>
    <property type="match status" value="5"/>
</dbReference>
<feature type="region of interest" description="Disordered" evidence="3">
    <location>
        <begin position="2056"/>
        <end position="2088"/>
    </location>
</feature>
<evidence type="ECO:0000256" key="1">
    <source>
        <dbReference type="ARBA" id="ARBA00004196"/>
    </source>
</evidence>
<evidence type="ECO:0000259" key="4">
    <source>
        <dbReference type="PROSITE" id="PS50853"/>
    </source>
</evidence>
<feature type="domain" description="Fibronectin type-III" evidence="4">
    <location>
        <begin position="1889"/>
        <end position="1982"/>
    </location>
</feature>
<sequence>MEGMLLFQFRKRIVNSTLSFLFVLTAIFSNMPVDVALADSGFAGGDGSMGSPYLIADATQLNNVRNNLNANYKLTADIDLSAYAASDGGKGWKPVEGYFGGTLDGDGHKITGLKINRGDVDQIGLFEMVFMGKIINLRILQANVIGKSNTGILAGTVASSTLQNVYASGDVKGEQGVGGLVGNLQTSNVSYTGSSATVYGSGDNVGGLVGYYYDTNQILSDSYAEGDVHGAGSNVGGLVGFMSGGTIQRSYASGNVVGDQSTVGGLIGQGYMGTVQNSYSLGSVSGAGTVGGLVGYLYELTVINSYAAGSVTASGFKGGLGGYSYGSTVTNSFWDESASGTSYSYGWSSDLSGVTGLSTANMYQSASFTGWDFSGTWAVAAGKSYPFVQSNAPLWLTGLTIVPDAGTAGTMAPGFNAAVRQYDISVTGATASLTITAPAANPGAIVRIAGGNTLITGDNVATVTVSDANESRVSQVYTIHIHKLVSSTLSSDAQLSDLKVDGVSVPGFGSGTLSYSVFVPSSTSAVSISAIPHHPDAAYTVTGGSNLIIGSNIITVKVTASDGTVNTYTVTVIRNRFAGGDGTAASPFLIATAEQLDAVRLDYQKAYQLIADIDLSSYATANGGQGWEPIYFEGSLDGNGHRITGLTIQRPTEDQVGLFNYIYIGSAFNLEILQASVVGQDNAGILVGWLSSSTATNVRTSGNVTGRNNVGGLTGYVTGGSITSSSSLADVTGSGSAVGGLVGNHYNYGRVETSFAEGSVHGSSQAGGLVGNDNYGTISNSYATGQVVANNASAGGLIGRTSNGTYTKNYAAGKVLGGSAAGGLVGTRTSGTFTNNYWNTTSSGRSNGSGTGTSTGLTGYPTASMKSSASYSTWDFSTIWNIVSGTTTPYLRSSLPLWLSGLTVTADSGAAAPVSPSVDNLTFAYSASVAGDVHNVTVTGTAVDPTNVITVSGGTNLAVGDNSVAITVASSNGIDRREYTLNVKRSDPSAAGLSALTLSSGTLSPSFSEGTTAYSASVAYGTSFLNVTPSVSNAGSTVKVNGAAVVSGQPSGDIALSAGATTTITIEVTSQDGTNTKTYTLAIARAAGSSNANLSALTTTGGTLSPTFSAAVTNYTASGVSNGTSTITVRPTVADSTATVKASVNGGTAVAVTSGQNSVPLSINVGSNTVVVTVTAQDGTAKDYTITVTRAASTVATLSGLTLSSGILSPSFSSNTAGYSSTVANSVSSITIKPTATNAGATLTVSVNGGAAAAVGSGQDSLPLALNTGSNSIVVIVTAQDGSTTKQYTITVTRSKSTASDITSFRFEGLTPAVTGTISGTAIALTVPYGTDTSALIATFTNSVGSTVQVGSTAQTSGITPNNFSSPVTYKVTAEDGTTTKSYTVTVSTAANTEKDITSFSFAEQTGPAVIDANAHTIAIEVAHGTNLNGLAATFTLSAGASAKVGTVDQVSGVTTNDFTNPVTFVVKAADNSTQSWTITVTVFNTVTYDSNGSTEGSVPIDGNTYIQGATVTVLGNTGNLAKTGYTFAGWNTQADGNGTSYAANATFTLGANDVTLYAQWTTNSYTVAYHGNGHDTGSVPAGGSYNYNSAVTVSGNIGNLAKTGYTFAGWNTQADGNGTSYAANATFTLGADDVTLYAQWTTNSYTVTYHGNGHDTGSVPAGGSYNNNSTVTVSGNTGNLAKTGYTFAGWNTQADGNGTSYAANATFTLGADDVTLYAQWTTNSYTVSFNSYGGSAVAGQTVTYNAYAAEPTAPTKSGNTFGGWYSNSGLTAQFSFETTPITRDMTLYAKWITNQPDGVPLIQSIVLGDSNVTINWTSVPGATGYNIYQSIHSGSYSNPLTTVSGTVYSYQASGLTNGTRYYFVVRAVNAGGESGASNEVSAMPQVPSTDAPQLLSALEGNGQVSLNWSPVPGSRGYKIYQSVASATYGTLVTTVSGSVYNYNVTGLANGTTYYFTIRSVNPGGDSAPSNEVSATPKTVPAVPTGVTATAGNGQAAITFAAPADNGGSAITGYEVTSSQGNITARGTASPITIAGLVNGTTYTFTVKAINSVGSSAASDASNAVTPRAPSSSSRGSSSIPAPPSDSGAVMLVNGQAVKTTASTTKVNDRTVTTITIDEKTLDEKLASAGEGVVVTILANTNSDAVVGELNGRIVKNMAQKNAVVEIKTENAAYTLPAQQININTLSDQFGKTVALQDIKVQIEIAKPPSDMLKIVENLAAGNGFAIVAPPLSFTVKAIYEGKTIEVSTFNVYVERTIAIPDGVDPNKIMTGVVVDPDGTVRHVPTRIVVIDGKYYAKIHSLTNSTYSVVWHPIEFRDVENHWAKNAVNDMGARMVIDGTGDGMFNPDRDITRAEFAAIVVRALGLKPENGATTFSDVKATDWYNGVINTAHAYHLISGFEDATFRPNDKITREQAMVIIAKAMTITNLKAKLHVQSTEETLRSYRDAAEASPWAQSSIVDSVQSGIVSGRSGTELVPKDYMTRAEVAAIVQRLLQKSELI</sequence>
<feature type="domain" description="Fibronectin type-III" evidence="4">
    <location>
        <begin position="1796"/>
        <end position="1888"/>
    </location>
</feature>
<dbReference type="OrthoDB" id="7012117at2"/>
<keyword evidence="7" id="KW-1185">Reference proteome</keyword>
<comment type="subcellular location">
    <subcellularLocation>
        <location evidence="1">Cell envelope</location>
    </subcellularLocation>
</comment>
<dbReference type="SMART" id="SM00060">
    <property type="entry name" value="FN3"/>
    <property type="match status" value="3"/>
</dbReference>
<dbReference type="PROSITE" id="PS50853">
    <property type="entry name" value="FN3"/>
    <property type="match status" value="3"/>
</dbReference>
<dbReference type="SUPFAM" id="SSF49265">
    <property type="entry name" value="Fibronectin type III"/>
    <property type="match status" value="2"/>
</dbReference>
<dbReference type="CDD" id="cd00063">
    <property type="entry name" value="FN3"/>
    <property type="match status" value="3"/>
</dbReference>
<feature type="domain" description="SLH" evidence="5">
    <location>
        <begin position="2311"/>
        <end position="2374"/>
    </location>
</feature>
<dbReference type="PROSITE" id="PS51272">
    <property type="entry name" value="SLH"/>
    <property type="match status" value="3"/>
</dbReference>
<evidence type="ECO:0000313" key="7">
    <source>
        <dbReference type="Proteomes" id="UP000295636"/>
    </source>
</evidence>
<dbReference type="InterPro" id="IPR013378">
    <property type="entry name" value="InlB-like_B-rpt"/>
</dbReference>
<feature type="domain" description="Fibronectin type-III" evidence="4">
    <location>
        <begin position="1983"/>
        <end position="2069"/>
    </location>
</feature>
<evidence type="ECO:0008006" key="8">
    <source>
        <dbReference type="Google" id="ProtNLM"/>
    </source>
</evidence>
<dbReference type="PANTHER" id="PTHR13817:SF73">
    <property type="entry name" value="FIBRONECTIN TYPE-III DOMAIN-CONTAINING PROTEIN"/>
    <property type="match status" value="1"/>
</dbReference>
<proteinExistence type="predicted"/>
<dbReference type="Pfam" id="PF07581">
    <property type="entry name" value="Glug"/>
    <property type="match status" value="2"/>
</dbReference>
<feature type="domain" description="SLH" evidence="5">
    <location>
        <begin position="2442"/>
        <end position="2501"/>
    </location>
</feature>
<dbReference type="InterPro" id="IPR013783">
    <property type="entry name" value="Ig-like_fold"/>
</dbReference>
<dbReference type="Gene3D" id="2.60.40.4270">
    <property type="entry name" value="Listeria-Bacteroides repeat domain"/>
    <property type="match status" value="4"/>
</dbReference>
<accession>A0A4R5K985</accession>
<dbReference type="InterPro" id="IPR036116">
    <property type="entry name" value="FN3_sf"/>
</dbReference>
<name>A0A4R5K985_9BACL</name>
<comment type="caution">
    <text evidence="6">The sequence shown here is derived from an EMBL/GenBank/DDBJ whole genome shotgun (WGS) entry which is preliminary data.</text>
</comment>
<evidence type="ECO:0000256" key="2">
    <source>
        <dbReference type="ARBA" id="ARBA00022737"/>
    </source>
</evidence>
<dbReference type="InterPro" id="IPR011493">
    <property type="entry name" value="GLUG"/>
</dbReference>
<dbReference type="InterPro" id="IPR001119">
    <property type="entry name" value="SLH_dom"/>
</dbReference>
<dbReference type="EMBL" id="SMRT01000030">
    <property type="protein sequence ID" value="TDF91145.1"/>
    <property type="molecule type" value="Genomic_DNA"/>
</dbReference>
<feature type="compositionally biased region" description="Polar residues" evidence="3">
    <location>
        <begin position="2056"/>
        <end position="2065"/>
    </location>
</feature>
<reference evidence="6 7" key="1">
    <citation type="submission" date="2019-03" db="EMBL/GenBank/DDBJ databases">
        <title>This is whole genome sequence of Paenibacillus sp MS74 strain.</title>
        <authorList>
            <person name="Trinh H.N."/>
        </authorList>
    </citation>
    <scope>NUCLEOTIDE SEQUENCE [LARGE SCALE GENOMIC DNA]</scope>
    <source>
        <strain evidence="6 7">MS74</strain>
    </source>
</reference>
<dbReference type="Pfam" id="PF09479">
    <property type="entry name" value="Flg_new"/>
    <property type="match status" value="4"/>
</dbReference>
<dbReference type="GO" id="GO:0030313">
    <property type="term" value="C:cell envelope"/>
    <property type="evidence" value="ECO:0007669"/>
    <property type="project" value="UniProtKB-SubCell"/>
</dbReference>
<dbReference type="InterPro" id="IPR003961">
    <property type="entry name" value="FN3_dom"/>
</dbReference>
<dbReference type="Pfam" id="PF00041">
    <property type="entry name" value="fn3"/>
    <property type="match status" value="3"/>
</dbReference>
<dbReference type="Pfam" id="PF00395">
    <property type="entry name" value="SLH"/>
    <property type="match status" value="3"/>
</dbReference>
<dbReference type="NCBIfam" id="TIGR02543">
    <property type="entry name" value="List_Bact_rpt"/>
    <property type="match status" value="3"/>
</dbReference>
<organism evidence="6 7">
    <name type="scientific">Paenibacillus piri</name>
    <dbReference type="NCBI Taxonomy" id="2547395"/>
    <lineage>
        <taxon>Bacteria</taxon>
        <taxon>Bacillati</taxon>
        <taxon>Bacillota</taxon>
        <taxon>Bacilli</taxon>
        <taxon>Bacillales</taxon>
        <taxon>Paenibacillaceae</taxon>
        <taxon>Paenibacillus</taxon>
    </lineage>
</organism>
<dbReference type="InterPro" id="IPR042229">
    <property type="entry name" value="Listeria/Bacterioides_rpt_sf"/>
</dbReference>
<feature type="domain" description="SLH" evidence="5">
    <location>
        <begin position="2375"/>
        <end position="2434"/>
    </location>
</feature>
<gene>
    <name evidence="6" type="ORF">E1757_33485</name>
</gene>
<protein>
    <recommendedName>
        <fullName evidence="8">DUF5018 domain-containing protein</fullName>
    </recommendedName>
</protein>
<dbReference type="Proteomes" id="UP000295636">
    <property type="component" value="Unassembled WGS sequence"/>
</dbReference>
<evidence type="ECO:0000259" key="5">
    <source>
        <dbReference type="PROSITE" id="PS51272"/>
    </source>
</evidence>
<evidence type="ECO:0000313" key="6">
    <source>
        <dbReference type="EMBL" id="TDF91145.1"/>
    </source>
</evidence>
<dbReference type="InterPro" id="IPR025883">
    <property type="entry name" value="Cadherin-like_domain"/>
</dbReference>
<dbReference type="Gene3D" id="2.160.20.110">
    <property type="match status" value="2"/>
</dbReference>
<dbReference type="Gene3D" id="2.60.40.10">
    <property type="entry name" value="Immunoglobulins"/>
    <property type="match status" value="4"/>
</dbReference>
<dbReference type="Gene3D" id="2.60.40.2340">
    <property type="match status" value="2"/>
</dbReference>